<sequence>MTVMLEILNLSKTFSQSGALFKSKAVNATKAIDDLSFAILRGESFGLVGESGSGKSTVANSIMGLVNPDEGQILFEGQDLLQMSQNERRTIYQDMQMVFQDPYSTLDPKKTIGWSIMEPLTIHNLGTKEERKERVIQALYDVELDETYYTRYPHELSGGQRQRIAIASTIILKPKFLIIDEGVSSLDVSIQAAILNLLNDLKEKYALTYLFISHDLNVIEYFCDRIAVMHHGKLVEVFNAIDEDKIEHQPYTQKLFDAIPPIYLNK</sequence>
<evidence type="ECO:0000259" key="8">
    <source>
        <dbReference type="PROSITE" id="PS50893"/>
    </source>
</evidence>
<evidence type="ECO:0000256" key="3">
    <source>
        <dbReference type="ARBA" id="ARBA00022448"/>
    </source>
</evidence>
<dbReference type="Proteomes" id="UP001315967">
    <property type="component" value="Chromosome"/>
</dbReference>
<dbReference type="Pfam" id="PF00005">
    <property type="entry name" value="ABC_tran"/>
    <property type="match status" value="1"/>
</dbReference>
<dbReference type="PROSITE" id="PS00211">
    <property type="entry name" value="ABC_TRANSPORTER_1"/>
    <property type="match status" value="1"/>
</dbReference>
<gene>
    <name evidence="9" type="ORF">NRE15_08780</name>
</gene>
<protein>
    <submittedName>
        <fullName evidence="9">Dipeptide/oligopeptide/nickel ABC transporter ATP-binding protein</fullName>
    </submittedName>
</protein>
<reference evidence="9 10" key="1">
    <citation type="submission" date="2022-08" db="EMBL/GenBank/DDBJ databases">
        <title>Aerococcaceae sp. nov isolated from spoiled eye mask.</title>
        <authorList>
            <person name="Zhou G."/>
            <person name="Xie X.-B."/>
            <person name="Shi Q.-S."/>
            <person name="Wang Y.-S."/>
            <person name="Wen X."/>
            <person name="Peng H."/>
            <person name="Yang X.-J."/>
            <person name="Tao H.-B."/>
            <person name="Huang X.-M."/>
        </authorList>
    </citation>
    <scope>NUCLEOTIDE SEQUENCE [LARGE SCALE GENOMIC DNA]</scope>
    <source>
        <strain evidence="10">DM20194951</strain>
    </source>
</reference>
<proteinExistence type="inferred from homology"/>
<dbReference type="PANTHER" id="PTHR43776">
    <property type="entry name" value="TRANSPORT ATP-BINDING PROTEIN"/>
    <property type="match status" value="1"/>
</dbReference>
<dbReference type="CDD" id="cd03257">
    <property type="entry name" value="ABC_NikE_OppD_transporters"/>
    <property type="match status" value="1"/>
</dbReference>
<keyword evidence="4" id="KW-0547">Nucleotide-binding</keyword>
<dbReference type="Gene3D" id="3.40.50.300">
    <property type="entry name" value="P-loop containing nucleotide triphosphate hydrolases"/>
    <property type="match status" value="1"/>
</dbReference>
<dbReference type="SUPFAM" id="SSF52540">
    <property type="entry name" value="P-loop containing nucleoside triphosphate hydrolases"/>
    <property type="match status" value="1"/>
</dbReference>
<evidence type="ECO:0000256" key="2">
    <source>
        <dbReference type="ARBA" id="ARBA00005417"/>
    </source>
</evidence>
<dbReference type="GO" id="GO:0005524">
    <property type="term" value="F:ATP binding"/>
    <property type="evidence" value="ECO:0007669"/>
    <property type="project" value="UniProtKB-KW"/>
</dbReference>
<dbReference type="InterPro" id="IPR003439">
    <property type="entry name" value="ABC_transporter-like_ATP-bd"/>
</dbReference>
<dbReference type="RefSeq" id="WP_313792510.1">
    <property type="nucleotide sequence ID" value="NZ_CP102453.1"/>
</dbReference>
<keyword evidence="7" id="KW-0653">Protein transport</keyword>
<evidence type="ECO:0000313" key="10">
    <source>
        <dbReference type="Proteomes" id="UP001315967"/>
    </source>
</evidence>
<evidence type="ECO:0000313" key="9">
    <source>
        <dbReference type="EMBL" id="UUX33010.1"/>
    </source>
</evidence>
<dbReference type="PROSITE" id="PS50893">
    <property type="entry name" value="ABC_TRANSPORTER_2"/>
    <property type="match status" value="1"/>
</dbReference>
<organism evidence="9 10">
    <name type="scientific">Fundicoccus culcitae</name>
    <dbReference type="NCBI Taxonomy" id="2969821"/>
    <lineage>
        <taxon>Bacteria</taxon>
        <taxon>Bacillati</taxon>
        <taxon>Bacillota</taxon>
        <taxon>Bacilli</taxon>
        <taxon>Lactobacillales</taxon>
        <taxon>Aerococcaceae</taxon>
        <taxon>Fundicoccus</taxon>
    </lineage>
</organism>
<comment type="similarity">
    <text evidence="2">Belongs to the ABC transporter superfamily.</text>
</comment>
<name>A0ABY5P325_9LACT</name>
<dbReference type="InterPro" id="IPR017871">
    <property type="entry name" value="ABC_transporter-like_CS"/>
</dbReference>
<dbReference type="EMBL" id="CP102453">
    <property type="protein sequence ID" value="UUX33010.1"/>
    <property type="molecule type" value="Genomic_DNA"/>
</dbReference>
<evidence type="ECO:0000256" key="5">
    <source>
        <dbReference type="ARBA" id="ARBA00022840"/>
    </source>
</evidence>
<dbReference type="SMART" id="SM00382">
    <property type="entry name" value="AAA"/>
    <property type="match status" value="1"/>
</dbReference>
<evidence type="ECO:0000256" key="4">
    <source>
        <dbReference type="ARBA" id="ARBA00022741"/>
    </source>
</evidence>
<keyword evidence="3" id="KW-0813">Transport</keyword>
<comment type="subcellular location">
    <subcellularLocation>
        <location evidence="1">Cell membrane</location>
        <topology evidence="1">Peripheral membrane protein</topology>
    </subcellularLocation>
</comment>
<evidence type="ECO:0000256" key="7">
    <source>
        <dbReference type="ARBA" id="ARBA00022927"/>
    </source>
</evidence>
<dbReference type="InterPro" id="IPR003593">
    <property type="entry name" value="AAA+_ATPase"/>
</dbReference>
<keyword evidence="6" id="KW-0571">Peptide transport</keyword>
<accession>A0ABY5P325</accession>
<evidence type="ECO:0000256" key="1">
    <source>
        <dbReference type="ARBA" id="ARBA00004202"/>
    </source>
</evidence>
<keyword evidence="5 9" id="KW-0067">ATP-binding</keyword>
<dbReference type="InterPro" id="IPR027417">
    <property type="entry name" value="P-loop_NTPase"/>
</dbReference>
<dbReference type="InterPro" id="IPR050319">
    <property type="entry name" value="ABC_transp_ATP-bind"/>
</dbReference>
<dbReference type="PANTHER" id="PTHR43776:SF7">
    <property type="entry name" value="D,D-DIPEPTIDE TRANSPORT ATP-BINDING PROTEIN DDPF-RELATED"/>
    <property type="match status" value="1"/>
</dbReference>
<evidence type="ECO:0000256" key="6">
    <source>
        <dbReference type="ARBA" id="ARBA00022856"/>
    </source>
</evidence>
<keyword evidence="10" id="KW-1185">Reference proteome</keyword>
<feature type="domain" description="ABC transporter" evidence="8">
    <location>
        <begin position="5"/>
        <end position="256"/>
    </location>
</feature>